<evidence type="ECO:0000259" key="4">
    <source>
        <dbReference type="PROSITE" id="PS50995"/>
    </source>
</evidence>
<proteinExistence type="predicted"/>
<reference evidence="5 6" key="1">
    <citation type="journal article" date="2019" name="Microorganisms">
        <title>Paenibacillus lutrae sp. nov., A Chitinolytic Species Isolated from A River Otter in Castril Natural Park, Granada, Spain.</title>
        <authorList>
            <person name="Rodriguez M."/>
            <person name="Reina J.C."/>
            <person name="Bejar V."/>
            <person name="Llamas I."/>
        </authorList>
    </citation>
    <scope>NUCLEOTIDE SEQUENCE [LARGE SCALE GENOMIC DNA]</scope>
    <source>
        <strain evidence="5 6">N10</strain>
    </source>
</reference>
<comment type="caution">
    <text evidence="5">The sequence shown here is derived from an EMBL/GenBank/DDBJ whole genome shotgun (WGS) entry which is preliminary data.</text>
</comment>
<accession>A0A7X3FL63</accession>
<dbReference type="PANTHER" id="PTHR42756:SF1">
    <property type="entry name" value="TRANSCRIPTIONAL REPRESSOR OF EMRAB OPERON"/>
    <property type="match status" value="1"/>
</dbReference>
<dbReference type="SUPFAM" id="SSF46785">
    <property type="entry name" value="Winged helix' DNA-binding domain"/>
    <property type="match status" value="1"/>
</dbReference>
<dbReference type="InterPro" id="IPR000835">
    <property type="entry name" value="HTH_MarR-typ"/>
</dbReference>
<protein>
    <submittedName>
        <fullName evidence="5">MarR family transcriptional regulator</fullName>
    </submittedName>
</protein>
<keyword evidence="6" id="KW-1185">Reference proteome</keyword>
<dbReference type="Pfam" id="PF01047">
    <property type="entry name" value="MarR"/>
    <property type="match status" value="1"/>
</dbReference>
<evidence type="ECO:0000256" key="1">
    <source>
        <dbReference type="ARBA" id="ARBA00023015"/>
    </source>
</evidence>
<dbReference type="Proteomes" id="UP000490800">
    <property type="component" value="Unassembled WGS sequence"/>
</dbReference>
<dbReference type="EMBL" id="RHLK01000014">
    <property type="protein sequence ID" value="MVP01653.1"/>
    <property type="molecule type" value="Genomic_DNA"/>
</dbReference>
<sequence length="148" mass="17259">MNIHESDSMMQIMSRVIKLHRRHLHNQLQDYEVFPGQPPLLIRLAEKDGQSQNELAGQMRVKPATLTVMISRMEKTGLVERRADSKDMRVSRVYLTSKGHQATEAVKKTLAKIENVSLEQFTLEERLLFRRFLLHVYDNLNELDDSLD</sequence>
<evidence type="ECO:0000256" key="2">
    <source>
        <dbReference type="ARBA" id="ARBA00023125"/>
    </source>
</evidence>
<dbReference type="PRINTS" id="PR00598">
    <property type="entry name" value="HTHMARR"/>
</dbReference>
<keyword evidence="1" id="KW-0805">Transcription regulation</keyword>
<evidence type="ECO:0000313" key="5">
    <source>
        <dbReference type="EMBL" id="MVP01653.1"/>
    </source>
</evidence>
<evidence type="ECO:0000256" key="3">
    <source>
        <dbReference type="ARBA" id="ARBA00023163"/>
    </source>
</evidence>
<dbReference type="InterPro" id="IPR036390">
    <property type="entry name" value="WH_DNA-bd_sf"/>
</dbReference>
<dbReference type="SMART" id="SM00347">
    <property type="entry name" value="HTH_MARR"/>
    <property type="match status" value="1"/>
</dbReference>
<name>A0A7X3FL63_9BACL</name>
<keyword evidence="2" id="KW-0238">DNA-binding</keyword>
<dbReference type="GO" id="GO:0003700">
    <property type="term" value="F:DNA-binding transcription factor activity"/>
    <property type="evidence" value="ECO:0007669"/>
    <property type="project" value="InterPro"/>
</dbReference>
<dbReference type="InterPro" id="IPR036388">
    <property type="entry name" value="WH-like_DNA-bd_sf"/>
</dbReference>
<dbReference type="AlphaFoldDB" id="A0A7X3FL63"/>
<dbReference type="Gene3D" id="1.10.10.10">
    <property type="entry name" value="Winged helix-like DNA-binding domain superfamily/Winged helix DNA-binding domain"/>
    <property type="match status" value="1"/>
</dbReference>
<dbReference type="OrthoDB" id="6400170at2"/>
<dbReference type="PROSITE" id="PS50995">
    <property type="entry name" value="HTH_MARR_2"/>
    <property type="match status" value="1"/>
</dbReference>
<feature type="domain" description="HTH marR-type" evidence="4">
    <location>
        <begin position="6"/>
        <end position="138"/>
    </location>
</feature>
<gene>
    <name evidence="5" type="ORF">EDM21_19345</name>
</gene>
<dbReference type="GO" id="GO:0003677">
    <property type="term" value="F:DNA binding"/>
    <property type="evidence" value="ECO:0007669"/>
    <property type="project" value="UniProtKB-KW"/>
</dbReference>
<dbReference type="PANTHER" id="PTHR42756">
    <property type="entry name" value="TRANSCRIPTIONAL REGULATOR, MARR"/>
    <property type="match status" value="1"/>
</dbReference>
<evidence type="ECO:0000313" key="6">
    <source>
        <dbReference type="Proteomes" id="UP000490800"/>
    </source>
</evidence>
<organism evidence="5 6">
    <name type="scientific">Paenibacillus lutrae</name>
    <dbReference type="NCBI Taxonomy" id="2078573"/>
    <lineage>
        <taxon>Bacteria</taxon>
        <taxon>Bacillati</taxon>
        <taxon>Bacillota</taxon>
        <taxon>Bacilli</taxon>
        <taxon>Bacillales</taxon>
        <taxon>Paenibacillaceae</taxon>
        <taxon>Paenibacillus</taxon>
    </lineage>
</organism>
<keyword evidence="3" id="KW-0804">Transcription</keyword>